<dbReference type="EMBL" id="JBANAX010000512">
    <property type="protein sequence ID" value="KAL1205770.1"/>
    <property type="molecule type" value="Genomic_DNA"/>
</dbReference>
<dbReference type="InterPro" id="IPR007053">
    <property type="entry name" value="LRAT_dom"/>
</dbReference>
<dbReference type="SUPFAM" id="SSF54001">
    <property type="entry name" value="Cysteine proteinases"/>
    <property type="match status" value="1"/>
</dbReference>
<comment type="caution">
    <text evidence="2">The sequence shown here is derived from an EMBL/GenBank/DDBJ whole genome shotgun (WGS) entry which is preliminary data.</text>
</comment>
<dbReference type="PANTHER" id="PTHR46137:SF19">
    <property type="entry name" value="GB|AAF32477.1"/>
    <property type="match status" value="1"/>
</dbReference>
<organism evidence="2 3">
    <name type="scientific">Cardamine amara subsp. amara</name>
    <dbReference type="NCBI Taxonomy" id="228776"/>
    <lineage>
        <taxon>Eukaryota</taxon>
        <taxon>Viridiplantae</taxon>
        <taxon>Streptophyta</taxon>
        <taxon>Embryophyta</taxon>
        <taxon>Tracheophyta</taxon>
        <taxon>Spermatophyta</taxon>
        <taxon>Magnoliopsida</taxon>
        <taxon>eudicotyledons</taxon>
        <taxon>Gunneridae</taxon>
        <taxon>Pentapetalae</taxon>
        <taxon>rosids</taxon>
        <taxon>malvids</taxon>
        <taxon>Brassicales</taxon>
        <taxon>Brassicaceae</taxon>
        <taxon>Cardamineae</taxon>
        <taxon>Cardamine</taxon>
    </lineage>
</organism>
<evidence type="ECO:0000259" key="1">
    <source>
        <dbReference type="PROSITE" id="PS51934"/>
    </source>
</evidence>
<gene>
    <name evidence="2" type="ORF">V5N11_024481</name>
</gene>
<proteinExistence type="predicted"/>
<dbReference type="AlphaFoldDB" id="A0ABD1AVY4"/>
<sequence>MGMISKFFYQKKIKIISREELKAGDHIFSWRKAKTYSHHGIYMGDDQVIHFTGQKPEIRNFWDKITSGSLMNHGGGKNHKLCPNCGDQSNLDGVVSSCLDCFLKGGDLYRFEYSACPVDFLYKSRRGTCTTAPSDPCDEVIYRAKFLLLHNGFGAYHAVENNCEDFAVYCKTSVLVGKKVWFGRTGQANLLSVSGLISQVIWPPLSDVISSIADMRLRFGAGKVSVESLVARSNEI</sequence>
<dbReference type="InterPro" id="IPR038765">
    <property type="entry name" value="Papain-like_cys_pep_sf"/>
</dbReference>
<dbReference type="PANTHER" id="PTHR46137">
    <property type="entry name" value="OS05G0310600 PROTEIN"/>
    <property type="match status" value="1"/>
</dbReference>
<keyword evidence="3" id="KW-1185">Reference proteome</keyword>
<name>A0ABD1AVY4_CARAN</name>
<dbReference type="Proteomes" id="UP001558713">
    <property type="component" value="Unassembled WGS sequence"/>
</dbReference>
<accession>A0ABD1AVY4</accession>
<dbReference type="Pfam" id="PF04970">
    <property type="entry name" value="LRAT"/>
    <property type="match status" value="1"/>
</dbReference>
<feature type="domain" description="LRAT" evidence="1">
    <location>
        <begin position="28"/>
        <end position="179"/>
    </location>
</feature>
<reference evidence="2 3" key="1">
    <citation type="submission" date="2024-04" db="EMBL/GenBank/DDBJ databases">
        <title>Genome assembly C_amara_ONT_v2.</title>
        <authorList>
            <person name="Yant L."/>
            <person name="Moore C."/>
            <person name="Slenker M."/>
        </authorList>
    </citation>
    <scope>NUCLEOTIDE SEQUENCE [LARGE SCALE GENOMIC DNA]</scope>
    <source>
        <tissue evidence="2">Leaf</tissue>
    </source>
</reference>
<dbReference type="PROSITE" id="PS51934">
    <property type="entry name" value="LRAT"/>
    <property type="match status" value="1"/>
</dbReference>
<evidence type="ECO:0000313" key="2">
    <source>
        <dbReference type="EMBL" id="KAL1205770.1"/>
    </source>
</evidence>
<evidence type="ECO:0000313" key="3">
    <source>
        <dbReference type="Proteomes" id="UP001558713"/>
    </source>
</evidence>
<protein>
    <submittedName>
        <fullName evidence="2">Protein LEAD-SENSITIVE 1</fullName>
    </submittedName>
</protein>
<dbReference type="Gene3D" id="3.90.1720.10">
    <property type="entry name" value="endopeptidase domain like (from Nostoc punctiforme)"/>
    <property type="match status" value="1"/>
</dbReference>